<feature type="domain" description="Glycosyltransferase subfamily 4-like N-terminal" evidence="2">
    <location>
        <begin position="61"/>
        <end position="194"/>
    </location>
</feature>
<gene>
    <name evidence="3" type="ORF">FHS88_003341</name>
</gene>
<evidence type="ECO:0000313" key="3">
    <source>
        <dbReference type="EMBL" id="MBB5691189.1"/>
    </source>
</evidence>
<feature type="domain" description="Glycosyl transferase family 1" evidence="1">
    <location>
        <begin position="211"/>
        <end position="357"/>
    </location>
</feature>
<dbReference type="SUPFAM" id="SSF53756">
    <property type="entry name" value="UDP-Glycosyltransferase/glycogen phosphorylase"/>
    <property type="match status" value="1"/>
</dbReference>
<dbReference type="AlphaFoldDB" id="A0A840XX49"/>
<dbReference type="EMBL" id="JACIJE010000010">
    <property type="protein sequence ID" value="MBB5691189.1"/>
    <property type="molecule type" value="Genomic_DNA"/>
</dbReference>
<name>A0A840XX49_9PROT</name>
<dbReference type="InterPro" id="IPR050194">
    <property type="entry name" value="Glycosyltransferase_grp1"/>
</dbReference>
<dbReference type="Pfam" id="PF13439">
    <property type="entry name" value="Glyco_transf_4"/>
    <property type="match status" value="1"/>
</dbReference>
<reference evidence="3 4" key="1">
    <citation type="submission" date="2020-08" db="EMBL/GenBank/DDBJ databases">
        <title>Genomic Encyclopedia of Type Strains, Phase IV (KMG-IV): sequencing the most valuable type-strain genomes for metagenomic binning, comparative biology and taxonomic classification.</title>
        <authorList>
            <person name="Goeker M."/>
        </authorList>
    </citation>
    <scope>NUCLEOTIDE SEQUENCE [LARGE SCALE GENOMIC DNA]</scope>
    <source>
        <strain evidence="3 4">DSM 25895</strain>
    </source>
</reference>
<comment type="caution">
    <text evidence="3">The sequence shown here is derived from an EMBL/GenBank/DDBJ whole genome shotgun (WGS) entry which is preliminary data.</text>
</comment>
<dbReference type="Gene3D" id="3.40.50.2000">
    <property type="entry name" value="Glycogen Phosphorylase B"/>
    <property type="match status" value="2"/>
</dbReference>
<dbReference type="InterPro" id="IPR028098">
    <property type="entry name" value="Glyco_trans_4-like_N"/>
</dbReference>
<proteinExistence type="predicted"/>
<evidence type="ECO:0000259" key="2">
    <source>
        <dbReference type="Pfam" id="PF13439"/>
    </source>
</evidence>
<keyword evidence="3" id="KW-0808">Transferase</keyword>
<protein>
    <submittedName>
        <fullName evidence="3">Glycosyltransferase involved in cell wall biosynthesis</fullName>
    </submittedName>
</protein>
<dbReference type="Proteomes" id="UP000562254">
    <property type="component" value="Unassembled WGS sequence"/>
</dbReference>
<evidence type="ECO:0000259" key="1">
    <source>
        <dbReference type="Pfam" id="PF00534"/>
    </source>
</evidence>
<dbReference type="RefSeq" id="WP_338146624.1">
    <property type="nucleotide sequence ID" value="NZ_JAAEDJ010000144.1"/>
</dbReference>
<dbReference type="PANTHER" id="PTHR45947">
    <property type="entry name" value="SULFOQUINOVOSYL TRANSFERASE SQD2"/>
    <property type="match status" value="1"/>
</dbReference>
<dbReference type="GO" id="GO:0016757">
    <property type="term" value="F:glycosyltransferase activity"/>
    <property type="evidence" value="ECO:0007669"/>
    <property type="project" value="InterPro"/>
</dbReference>
<sequence length="386" mass="41392">MRLATFSSLYPNAAQPNHGVFVENRLRHLLASGEAVAKVIAPVPWWPGRGPSRAAVPHEEQRHGIHVLHPRFIAVPGLGLATNPRAMARAGLAAFSDLARSGFDFDLIDAHYLFPDGVAAVRIARALGKPVVLTARGSDTSQLPDLPFAGRMIRKALAEADGIIAVSAGLAEGLVALGVPRDRIVVLRNGVDTALFRPPEARAALRVELHMDGPTILSVGHLIERKRHHLAIEALRHLPGYRLVILGEGPERAALEALAARLGVQDRLRMPGARPHRELPRWYGAADVMLLASAREGWANVLLESMACGTPVVCTEAWGAREAVSTEAAGRVVVDADPRAIAAAVAALPGTAEARAATRAHAEQFGWEATTQGQLALFRHILETRR</sequence>
<dbReference type="InterPro" id="IPR001296">
    <property type="entry name" value="Glyco_trans_1"/>
</dbReference>
<dbReference type="PANTHER" id="PTHR45947:SF3">
    <property type="entry name" value="SULFOQUINOVOSYL TRANSFERASE SQD2"/>
    <property type="match status" value="1"/>
</dbReference>
<organism evidence="3 4">
    <name type="scientific">Neoroseomonas alkaliterrae</name>
    <dbReference type="NCBI Taxonomy" id="1452450"/>
    <lineage>
        <taxon>Bacteria</taxon>
        <taxon>Pseudomonadati</taxon>
        <taxon>Pseudomonadota</taxon>
        <taxon>Alphaproteobacteria</taxon>
        <taxon>Acetobacterales</taxon>
        <taxon>Acetobacteraceae</taxon>
        <taxon>Neoroseomonas</taxon>
    </lineage>
</organism>
<evidence type="ECO:0000313" key="4">
    <source>
        <dbReference type="Proteomes" id="UP000562254"/>
    </source>
</evidence>
<accession>A0A840XX49</accession>
<dbReference type="Pfam" id="PF00534">
    <property type="entry name" value="Glycos_transf_1"/>
    <property type="match status" value="1"/>
</dbReference>
<keyword evidence="4" id="KW-1185">Reference proteome</keyword>